<gene>
    <name evidence="1" type="ORF">UX41_C0048G0004</name>
</gene>
<reference evidence="1 2" key="1">
    <citation type="journal article" date="2015" name="Nature">
        <title>rRNA introns, odd ribosomes, and small enigmatic genomes across a large radiation of phyla.</title>
        <authorList>
            <person name="Brown C.T."/>
            <person name="Hug L.A."/>
            <person name="Thomas B.C."/>
            <person name="Sharon I."/>
            <person name="Castelle C.J."/>
            <person name="Singh A."/>
            <person name="Wilkins M.J."/>
            <person name="Williams K.H."/>
            <person name="Banfield J.F."/>
        </authorList>
    </citation>
    <scope>NUCLEOTIDE SEQUENCE [LARGE SCALE GENOMIC DNA]</scope>
</reference>
<comment type="caution">
    <text evidence="1">The sequence shown here is derived from an EMBL/GenBank/DDBJ whole genome shotgun (WGS) entry which is preliminary data.</text>
</comment>
<dbReference type="AlphaFoldDB" id="A0A0G1RC02"/>
<sequence>MNKYLIKYKIATLAELIESFSYEGFQFDAYDKENFYNCDAWVASRTIEAETAGEARSLFISELTPLIERFSVISQCSFRLVANTYVIYKLTSNKEKVIYIYYVRQTEPVGLHFDKDEISQLSKFSSMSDTRWCQYMMDASNATTFYTKLSMLIGALEGLAGQIDTPRGKKTNKEELKKIVGEETYNKLFPYETGLRNQLFHGNITTHGPFDGLVEEIYDAIRLYLKHKFGIELSESVVHPQRNFHDNFEYAGMWMRLVDDNNIDLRLIDEALDDRFDNYTKHDEMFAYCQDSPTNY</sequence>
<dbReference type="Proteomes" id="UP000034510">
    <property type="component" value="Unassembled WGS sequence"/>
</dbReference>
<proteinExistence type="predicted"/>
<protein>
    <recommendedName>
        <fullName evidence="3">Apea-like HEPN domain-containing protein</fullName>
    </recommendedName>
</protein>
<evidence type="ECO:0000313" key="1">
    <source>
        <dbReference type="EMBL" id="KKU27538.1"/>
    </source>
</evidence>
<accession>A0A0G1RC02</accession>
<name>A0A0G1RC02_9BACT</name>
<organism evidence="1 2">
    <name type="scientific">Candidatus Collierbacteria bacterium GW2011_GWE1_46_18</name>
    <dbReference type="NCBI Taxonomy" id="1618399"/>
    <lineage>
        <taxon>Bacteria</taxon>
        <taxon>Candidatus Collieribacteriota</taxon>
    </lineage>
</organism>
<dbReference type="EMBL" id="LCMC01000048">
    <property type="protein sequence ID" value="KKU27538.1"/>
    <property type="molecule type" value="Genomic_DNA"/>
</dbReference>
<evidence type="ECO:0008006" key="3">
    <source>
        <dbReference type="Google" id="ProtNLM"/>
    </source>
</evidence>
<evidence type="ECO:0000313" key="2">
    <source>
        <dbReference type="Proteomes" id="UP000034510"/>
    </source>
</evidence>